<protein>
    <recommendedName>
        <fullName evidence="3">C3H1-type domain-containing protein</fullName>
    </recommendedName>
</protein>
<evidence type="ECO:0000256" key="1">
    <source>
        <dbReference type="PROSITE-ProRule" id="PRU00723"/>
    </source>
</evidence>
<organism evidence="4 5">
    <name type="scientific">Candolleomyces eurysporus</name>
    <dbReference type="NCBI Taxonomy" id="2828524"/>
    <lineage>
        <taxon>Eukaryota</taxon>
        <taxon>Fungi</taxon>
        <taxon>Dikarya</taxon>
        <taxon>Basidiomycota</taxon>
        <taxon>Agaricomycotina</taxon>
        <taxon>Agaricomycetes</taxon>
        <taxon>Agaricomycetidae</taxon>
        <taxon>Agaricales</taxon>
        <taxon>Agaricineae</taxon>
        <taxon>Psathyrellaceae</taxon>
        <taxon>Candolleomyces</taxon>
    </lineage>
</organism>
<comment type="caution">
    <text evidence="4">The sequence shown here is derived from an EMBL/GenBank/DDBJ whole genome shotgun (WGS) entry which is preliminary data.</text>
</comment>
<dbReference type="Proteomes" id="UP001140091">
    <property type="component" value="Unassembled WGS sequence"/>
</dbReference>
<dbReference type="PANTHER" id="PTHR37543">
    <property type="entry name" value="CCCH ZINC FINGER DNA BINDING PROTEIN (AFU_ORTHOLOGUE AFUA_5G12760)"/>
    <property type="match status" value="1"/>
</dbReference>
<keyword evidence="1" id="KW-0479">Metal-binding</keyword>
<gene>
    <name evidence="4" type="ORF">H1R20_g6868</name>
</gene>
<keyword evidence="5" id="KW-1185">Reference proteome</keyword>
<dbReference type="Pfam" id="PF25540">
    <property type="entry name" value="DUF7923"/>
    <property type="match status" value="1"/>
</dbReference>
<evidence type="ECO:0000313" key="5">
    <source>
        <dbReference type="Proteomes" id="UP001140091"/>
    </source>
</evidence>
<dbReference type="GO" id="GO:0008270">
    <property type="term" value="F:zinc ion binding"/>
    <property type="evidence" value="ECO:0007669"/>
    <property type="project" value="UniProtKB-KW"/>
</dbReference>
<feature type="coiled-coil region" evidence="2">
    <location>
        <begin position="42"/>
        <end position="93"/>
    </location>
</feature>
<evidence type="ECO:0000256" key="2">
    <source>
        <dbReference type="SAM" id="Coils"/>
    </source>
</evidence>
<evidence type="ECO:0000313" key="4">
    <source>
        <dbReference type="EMBL" id="KAJ2930230.1"/>
    </source>
</evidence>
<sequence>MNFDNQASEPLHNFSFASRQNSRIGLYFDQLRGEIDDIIYRESTYRDKLSQLESELEVYKRAYADLESERARLQTCKQQIERQNEELASQVKANSVVVLLDGDGAIFNDQFIEKGQAGGHAAASKLSSSIKQYISSTEAGTEYQLWVYVFLNRRGLADTLGRAGLLGAKHKLEDFVIGFNQATERFIMVDVGGAKEAADAKIKSLLECEIKMPQTAKIVFGGCHDNGYVTTLRSHITAGFRDKLILLPSYTEIATGISELELPLLDIPDLFMREKLSVATYSNVATYSISAKPGTVSSVGSPDQVISHLSPRTTSSYSTILRAAPRRSTPDLDSGVSSISSDETDEILSRAPTVAMPPKLSRRINPHLPLSKQKPPPCTLFYLANCKHGAECRYGHDYQLLAEHYDEIRENARKAPCPAANKGEICLWGKDCCYGHKCPQATKCYFLKLGKCKFQGRDMHRD</sequence>
<dbReference type="PANTHER" id="PTHR37543:SF1">
    <property type="entry name" value="CCCH ZINC FINGER DNA BINDING PROTEIN (AFU_ORTHOLOGUE AFUA_5G12760)"/>
    <property type="match status" value="1"/>
</dbReference>
<dbReference type="PROSITE" id="PS50103">
    <property type="entry name" value="ZF_C3H1"/>
    <property type="match status" value="1"/>
</dbReference>
<accession>A0A9W8MFN9</accession>
<dbReference type="InterPro" id="IPR000571">
    <property type="entry name" value="Znf_CCCH"/>
</dbReference>
<keyword evidence="1" id="KW-0862">Zinc</keyword>
<dbReference type="Gene3D" id="4.10.1000.10">
    <property type="entry name" value="Zinc finger, CCCH-type"/>
    <property type="match status" value="1"/>
</dbReference>
<dbReference type="EMBL" id="JANBPK010000847">
    <property type="protein sequence ID" value="KAJ2930230.1"/>
    <property type="molecule type" value="Genomic_DNA"/>
</dbReference>
<name>A0A9W8MFN9_9AGAR</name>
<dbReference type="InterPro" id="IPR057683">
    <property type="entry name" value="DUF7923"/>
</dbReference>
<dbReference type="AlphaFoldDB" id="A0A9W8MFN9"/>
<dbReference type="OrthoDB" id="2270193at2759"/>
<evidence type="ECO:0000259" key="3">
    <source>
        <dbReference type="PROSITE" id="PS50103"/>
    </source>
</evidence>
<reference evidence="4" key="1">
    <citation type="submission" date="2022-06" db="EMBL/GenBank/DDBJ databases">
        <title>Genome Sequence of Candolleomyces eurysporus.</title>
        <authorList>
            <person name="Buettner E."/>
        </authorList>
    </citation>
    <scope>NUCLEOTIDE SEQUENCE</scope>
    <source>
        <strain evidence="4">VTCC 930004</strain>
    </source>
</reference>
<keyword evidence="2" id="KW-0175">Coiled coil</keyword>
<feature type="domain" description="C3H1-type" evidence="3">
    <location>
        <begin position="372"/>
        <end position="399"/>
    </location>
</feature>
<proteinExistence type="predicted"/>
<keyword evidence="1" id="KW-0863">Zinc-finger</keyword>
<feature type="non-terminal residue" evidence="4">
    <location>
        <position position="462"/>
    </location>
</feature>
<feature type="zinc finger region" description="C3H1-type" evidence="1">
    <location>
        <begin position="372"/>
        <end position="399"/>
    </location>
</feature>